<keyword evidence="1" id="KW-0521">NADP</keyword>
<comment type="caution">
    <text evidence="3">The sequence shown here is derived from an EMBL/GenBank/DDBJ whole genome shotgun (WGS) entry which is preliminary data.</text>
</comment>
<sequence>MRAIRIHAYGGPEQLRVEDVPEPHAGPGEIRIRVSAASINPFDGKVLGGALAGGAPLAEPIGFGFDASGVVDELGDGVDGVQLGDDVFGLGSQTQAEHAVLTAWVAKPASLDWAVAGAAGVASETAIRTLDLLGVGAGSTVLIDGGSGGVGAAAVQIAVARGATVVATAGPSNQDYLREIRATPVVYGEGWAERVAATGVGPFDGVFDAVGKTPIAELTALVDDPAKVVSIANFSATEAGARLTTGGDGDKVGALTEAARLLESSQLVIKTQTFPLDRAAEGYEAILSGHTRGKIVLLP</sequence>
<evidence type="ECO:0000313" key="4">
    <source>
        <dbReference type="Proteomes" id="UP001500051"/>
    </source>
</evidence>
<gene>
    <name evidence="3" type="ORF">GCM10022204_07910</name>
</gene>
<evidence type="ECO:0000259" key="2">
    <source>
        <dbReference type="SMART" id="SM00829"/>
    </source>
</evidence>
<dbReference type="PANTHER" id="PTHR44154">
    <property type="entry name" value="QUINONE OXIDOREDUCTASE"/>
    <property type="match status" value="1"/>
</dbReference>
<evidence type="ECO:0000256" key="1">
    <source>
        <dbReference type="ARBA" id="ARBA00022857"/>
    </source>
</evidence>
<reference evidence="4" key="1">
    <citation type="journal article" date="2019" name="Int. J. Syst. Evol. Microbiol.">
        <title>The Global Catalogue of Microorganisms (GCM) 10K type strain sequencing project: providing services to taxonomists for standard genome sequencing and annotation.</title>
        <authorList>
            <consortium name="The Broad Institute Genomics Platform"/>
            <consortium name="The Broad Institute Genome Sequencing Center for Infectious Disease"/>
            <person name="Wu L."/>
            <person name="Ma J."/>
        </authorList>
    </citation>
    <scope>NUCLEOTIDE SEQUENCE [LARGE SCALE GENOMIC DNA]</scope>
    <source>
        <strain evidence="4">JCM 16548</strain>
    </source>
</reference>
<dbReference type="EMBL" id="BAAAYX010000002">
    <property type="protein sequence ID" value="GAA3694517.1"/>
    <property type="molecule type" value="Genomic_DNA"/>
</dbReference>
<dbReference type="InterPro" id="IPR011032">
    <property type="entry name" value="GroES-like_sf"/>
</dbReference>
<dbReference type="PANTHER" id="PTHR44154:SF1">
    <property type="entry name" value="QUINONE OXIDOREDUCTASE"/>
    <property type="match status" value="1"/>
</dbReference>
<dbReference type="InterPro" id="IPR020843">
    <property type="entry name" value="ER"/>
</dbReference>
<organism evidence="3 4">
    <name type="scientific">Microlunatus aurantiacus</name>
    <dbReference type="NCBI Taxonomy" id="446786"/>
    <lineage>
        <taxon>Bacteria</taxon>
        <taxon>Bacillati</taxon>
        <taxon>Actinomycetota</taxon>
        <taxon>Actinomycetes</taxon>
        <taxon>Propionibacteriales</taxon>
        <taxon>Propionibacteriaceae</taxon>
        <taxon>Microlunatus</taxon>
    </lineage>
</organism>
<protein>
    <submittedName>
        <fullName evidence="3">NADP-dependent oxidoreductase</fullName>
    </submittedName>
</protein>
<accession>A0ABP7CTM4</accession>
<dbReference type="SUPFAM" id="SSF51735">
    <property type="entry name" value="NAD(P)-binding Rossmann-fold domains"/>
    <property type="match status" value="1"/>
</dbReference>
<dbReference type="Gene3D" id="3.90.180.10">
    <property type="entry name" value="Medium-chain alcohol dehydrogenases, catalytic domain"/>
    <property type="match status" value="1"/>
</dbReference>
<dbReference type="InterPro" id="IPR036291">
    <property type="entry name" value="NAD(P)-bd_dom_sf"/>
</dbReference>
<name>A0ABP7CTM4_9ACTN</name>
<proteinExistence type="predicted"/>
<dbReference type="Gene3D" id="3.40.50.720">
    <property type="entry name" value="NAD(P)-binding Rossmann-like Domain"/>
    <property type="match status" value="1"/>
</dbReference>
<keyword evidence="4" id="KW-1185">Reference proteome</keyword>
<dbReference type="Proteomes" id="UP001500051">
    <property type="component" value="Unassembled WGS sequence"/>
</dbReference>
<dbReference type="InterPro" id="IPR013154">
    <property type="entry name" value="ADH-like_N"/>
</dbReference>
<dbReference type="Pfam" id="PF13602">
    <property type="entry name" value="ADH_zinc_N_2"/>
    <property type="match status" value="1"/>
</dbReference>
<evidence type="ECO:0000313" key="3">
    <source>
        <dbReference type="EMBL" id="GAA3694517.1"/>
    </source>
</evidence>
<dbReference type="SMART" id="SM00829">
    <property type="entry name" value="PKS_ER"/>
    <property type="match status" value="1"/>
</dbReference>
<dbReference type="SUPFAM" id="SSF50129">
    <property type="entry name" value="GroES-like"/>
    <property type="match status" value="1"/>
</dbReference>
<dbReference type="RefSeq" id="WP_344810972.1">
    <property type="nucleotide sequence ID" value="NZ_BAAAYX010000002.1"/>
</dbReference>
<dbReference type="InterPro" id="IPR051603">
    <property type="entry name" value="Zinc-ADH_QOR/CCCR"/>
</dbReference>
<dbReference type="CDD" id="cd05289">
    <property type="entry name" value="MDR_like_2"/>
    <property type="match status" value="1"/>
</dbReference>
<dbReference type="Pfam" id="PF08240">
    <property type="entry name" value="ADH_N"/>
    <property type="match status" value="1"/>
</dbReference>
<feature type="domain" description="Enoyl reductase (ER)" evidence="2">
    <location>
        <begin position="10"/>
        <end position="297"/>
    </location>
</feature>